<feature type="region of interest" description="Disordered" evidence="1">
    <location>
        <begin position="109"/>
        <end position="178"/>
    </location>
</feature>
<dbReference type="Proteomes" id="UP000196655">
    <property type="component" value="Unassembled WGS sequence"/>
</dbReference>
<organism evidence="2 3">
    <name type="scientific">Inquilinus limosus</name>
    <dbReference type="NCBI Taxonomy" id="171674"/>
    <lineage>
        <taxon>Bacteria</taxon>
        <taxon>Pseudomonadati</taxon>
        <taxon>Pseudomonadota</taxon>
        <taxon>Alphaproteobacteria</taxon>
        <taxon>Rhodospirillales</taxon>
        <taxon>Rhodospirillaceae</taxon>
        <taxon>Inquilinus</taxon>
    </lineage>
</organism>
<dbReference type="EMBL" id="NHON01000013">
    <property type="protein sequence ID" value="OWJ67441.1"/>
    <property type="molecule type" value="Genomic_DNA"/>
</dbReference>
<feature type="region of interest" description="Disordered" evidence="1">
    <location>
        <begin position="289"/>
        <end position="311"/>
    </location>
</feature>
<comment type="caution">
    <text evidence="2">The sequence shown here is derived from an EMBL/GenBank/DDBJ whole genome shotgun (WGS) entry which is preliminary data.</text>
</comment>
<evidence type="ECO:0008006" key="4">
    <source>
        <dbReference type="Google" id="ProtNLM"/>
    </source>
</evidence>
<evidence type="ECO:0000313" key="3">
    <source>
        <dbReference type="Proteomes" id="UP000196655"/>
    </source>
</evidence>
<feature type="region of interest" description="Disordered" evidence="1">
    <location>
        <begin position="21"/>
        <end position="87"/>
    </location>
</feature>
<feature type="compositionally biased region" description="Basic and acidic residues" evidence="1">
    <location>
        <begin position="128"/>
        <end position="138"/>
    </location>
</feature>
<evidence type="ECO:0000313" key="2">
    <source>
        <dbReference type="EMBL" id="OWJ67441.1"/>
    </source>
</evidence>
<proteinExistence type="predicted"/>
<sequence length="341" mass="37425">MADDTDNGFDADLHAKTDEIMGLLDAASGPSRDDRGRFASTQEQPQPEEGAAENSVEETEAAPGEPASGEETELTTEQAEEPAIVLPLGWSADKAEAFKQLPPELREYIATRESERNSHYGRTQQEAAEQRRAADAERQAATAERQRYAQALGALMQQAQASAPRPPDPQLAVTDPNRYIVEQARYDKAARDYQAMHAEMQHVQEQEAQQQETAFREHMAAQAKILDERIPEWRDEGKRTKDQADIATFLRTTGYSQEEIAAVADARAVQIARKAMLYDRLMAQKPAAKKAPPVAAPTLKPGPASNASAPNAKVAALTKRAASTDNLREKADLVWAALNVR</sequence>
<feature type="compositionally biased region" description="Acidic residues" evidence="1">
    <location>
        <begin position="68"/>
        <end position="80"/>
    </location>
</feature>
<dbReference type="RefSeq" id="WP_088150783.1">
    <property type="nucleotide sequence ID" value="NZ_NHON01000013.1"/>
</dbReference>
<feature type="compositionally biased region" description="Low complexity" evidence="1">
    <location>
        <begin position="139"/>
        <end position="163"/>
    </location>
</feature>
<gene>
    <name evidence="2" type="ORF">BWR60_09555</name>
</gene>
<evidence type="ECO:0000256" key="1">
    <source>
        <dbReference type="SAM" id="MobiDB-lite"/>
    </source>
</evidence>
<dbReference type="OrthoDB" id="7031653at2"/>
<dbReference type="AlphaFoldDB" id="A0A211ZQ85"/>
<accession>A0A211ZQ85</accession>
<reference evidence="3" key="1">
    <citation type="submission" date="2017-05" db="EMBL/GenBank/DDBJ databases">
        <authorList>
            <person name="Macchi M."/>
            <person name="Festa S."/>
            <person name="Coppotelli B.M."/>
            <person name="Morelli I.S."/>
        </authorList>
    </citation>
    <scope>NUCLEOTIDE SEQUENCE [LARGE SCALE GENOMIC DNA]</scope>
    <source>
        <strain evidence="3">I</strain>
    </source>
</reference>
<name>A0A211ZQ85_9PROT</name>
<protein>
    <recommendedName>
        <fullName evidence="4">Scaffolding protein</fullName>
    </recommendedName>
</protein>
<keyword evidence="3" id="KW-1185">Reference proteome</keyword>
<feature type="compositionally biased region" description="Basic and acidic residues" evidence="1">
    <location>
        <begin position="109"/>
        <end position="118"/>
    </location>
</feature>